<protein>
    <submittedName>
        <fullName evidence="2">Uncharacterized protein</fullName>
    </submittedName>
</protein>
<dbReference type="AlphaFoldDB" id="A0A975WVT7"/>
<dbReference type="EMBL" id="OFSQ01000008">
    <property type="protein sequence ID" value="SOY46354.1"/>
    <property type="molecule type" value="Genomic_DNA"/>
</dbReference>
<evidence type="ECO:0000256" key="1">
    <source>
        <dbReference type="SAM" id="MobiDB-lite"/>
    </source>
</evidence>
<organism evidence="2 3">
    <name type="scientific">Cupriavidus taiwanensis</name>
    <dbReference type="NCBI Taxonomy" id="164546"/>
    <lineage>
        <taxon>Bacteria</taxon>
        <taxon>Pseudomonadati</taxon>
        <taxon>Pseudomonadota</taxon>
        <taxon>Betaproteobacteria</taxon>
        <taxon>Burkholderiales</taxon>
        <taxon>Burkholderiaceae</taxon>
        <taxon>Cupriavidus</taxon>
    </lineage>
</organism>
<accession>A0A975WVT7</accession>
<dbReference type="Proteomes" id="UP000256780">
    <property type="component" value="Chromosome CBM2587_a"/>
</dbReference>
<comment type="caution">
    <text evidence="2">The sequence shown here is derived from an EMBL/GenBank/DDBJ whole genome shotgun (WGS) entry which is preliminary data.</text>
</comment>
<evidence type="ECO:0000313" key="3">
    <source>
        <dbReference type="Proteomes" id="UP000256780"/>
    </source>
</evidence>
<evidence type="ECO:0000313" key="2">
    <source>
        <dbReference type="EMBL" id="SOY46354.1"/>
    </source>
</evidence>
<feature type="region of interest" description="Disordered" evidence="1">
    <location>
        <begin position="1"/>
        <end position="30"/>
    </location>
</feature>
<proteinExistence type="predicted"/>
<reference evidence="2 3" key="1">
    <citation type="submission" date="2018-01" db="EMBL/GenBank/DDBJ databases">
        <authorList>
            <person name="Clerissi C."/>
        </authorList>
    </citation>
    <scope>NUCLEOTIDE SEQUENCE [LARGE SCALE GENOMIC DNA]</scope>
    <source>
        <strain evidence="2">Cupriavidus sp. LMG 19464</strain>
    </source>
</reference>
<name>A0A975WVT7_9BURK</name>
<gene>
    <name evidence="2" type="ORF">CBM2587_A160231</name>
</gene>
<sequence length="30" mass="3078">MVQLRDTPGPAKASPGALSASICPDVETKH</sequence>